<feature type="transmembrane region" description="Helical" evidence="1">
    <location>
        <begin position="12"/>
        <end position="34"/>
    </location>
</feature>
<reference evidence="2 3" key="1">
    <citation type="journal article" date="2017" name="Front. Microbiol.">
        <title>New Insights into the Diversity of the Genus Faecalibacterium.</title>
        <authorList>
            <person name="Benevides L."/>
            <person name="Burman S."/>
            <person name="Martin R."/>
            <person name="Robert V."/>
            <person name="Thomas M."/>
            <person name="Miquel S."/>
            <person name="Chain F."/>
            <person name="Sokol H."/>
            <person name="Bermudez-Humaran L.G."/>
            <person name="Morrison M."/>
            <person name="Langella P."/>
            <person name="Azevedo V.A."/>
            <person name="Chatel J.M."/>
            <person name="Soares S."/>
        </authorList>
    </citation>
    <scope>NUCLEOTIDE SEQUENCE [LARGE SCALE GENOMIC DNA]</scope>
    <source>
        <strain evidence="2 3">CNCM I 4644</strain>
    </source>
</reference>
<dbReference type="PANTHER" id="PTHR41309">
    <property type="entry name" value="MEMBRANE PROTEIN-RELATED"/>
    <property type="match status" value="1"/>
</dbReference>
<dbReference type="AlphaFoldDB" id="A0A2A7AY18"/>
<dbReference type="InterPro" id="IPR025699">
    <property type="entry name" value="ABC2_memb-like"/>
</dbReference>
<feature type="transmembrane region" description="Helical" evidence="1">
    <location>
        <begin position="84"/>
        <end position="109"/>
    </location>
</feature>
<dbReference type="EMBL" id="NMTZ01000019">
    <property type="protein sequence ID" value="PDX84043.1"/>
    <property type="molecule type" value="Genomic_DNA"/>
</dbReference>
<keyword evidence="1" id="KW-0472">Membrane</keyword>
<dbReference type="Proteomes" id="UP000220480">
    <property type="component" value="Unassembled WGS sequence"/>
</dbReference>
<feature type="transmembrane region" description="Helical" evidence="1">
    <location>
        <begin position="121"/>
        <end position="142"/>
    </location>
</feature>
<sequence length="213" mass="23112">MKGLLLKDAYQLWSYTRWIILASVAMMLMGTFFMKEGSNFFMLYGGLLLGILPMTLLAYDQNGRFSAYSAALPVTKGQIVGGKYLIGLCGMVLAELLSMTALAAAQLLWGTVTVQLTVATLLQVAMLTLLGNIILLPLAYRLGYQKARYAYYLCIGLLASFMGYFVSSGDSALDSILPAQGSLLVLVVVLAAALALYALSWRLSVAWYGKAEQ</sequence>
<name>A0A2A7AY18_9FIRM</name>
<keyword evidence="1" id="KW-1133">Transmembrane helix</keyword>
<dbReference type="Pfam" id="PF13346">
    <property type="entry name" value="ABC2_membrane_5"/>
    <property type="match status" value="1"/>
</dbReference>
<evidence type="ECO:0000256" key="1">
    <source>
        <dbReference type="SAM" id="Phobius"/>
    </source>
</evidence>
<keyword evidence="1" id="KW-0812">Transmembrane</keyword>
<evidence type="ECO:0008006" key="4">
    <source>
        <dbReference type="Google" id="ProtNLM"/>
    </source>
</evidence>
<protein>
    <recommendedName>
        <fullName evidence="4">ABC-2 transporter permease</fullName>
    </recommendedName>
</protein>
<comment type="caution">
    <text evidence="2">The sequence shown here is derived from an EMBL/GenBank/DDBJ whole genome shotgun (WGS) entry which is preliminary data.</text>
</comment>
<evidence type="ECO:0000313" key="2">
    <source>
        <dbReference type="EMBL" id="PDX84043.1"/>
    </source>
</evidence>
<feature type="transmembrane region" description="Helical" evidence="1">
    <location>
        <begin position="149"/>
        <end position="167"/>
    </location>
</feature>
<feature type="transmembrane region" description="Helical" evidence="1">
    <location>
        <begin position="40"/>
        <end position="59"/>
    </location>
</feature>
<gene>
    <name evidence="2" type="ORF">CGS59_08245</name>
</gene>
<accession>A0A2A7AY18</accession>
<dbReference type="PANTHER" id="PTHR41309:SF2">
    <property type="entry name" value="MEMBRANE PROTEIN"/>
    <property type="match status" value="1"/>
</dbReference>
<evidence type="ECO:0000313" key="3">
    <source>
        <dbReference type="Proteomes" id="UP000220480"/>
    </source>
</evidence>
<proteinExistence type="predicted"/>
<dbReference type="RefSeq" id="WP_097779577.1">
    <property type="nucleotide sequence ID" value="NZ_NMTZ01000019.1"/>
</dbReference>
<feature type="transmembrane region" description="Helical" evidence="1">
    <location>
        <begin position="179"/>
        <end position="199"/>
    </location>
</feature>
<organism evidence="2 3">
    <name type="scientific">Faecalibacterium prausnitzii</name>
    <dbReference type="NCBI Taxonomy" id="853"/>
    <lineage>
        <taxon>Bacteria</taxon>
        <taxon>Bacillati</taxon>
        <taxon>Bacillota</taxon>
        <taxon>Clostridia</taxon>
        <taxon>Eubacteriales</taxon>
        <taxon>Oscillospiraceae</taxon>
        <taxon>Faecalibacterium</taxon>
    </lineage>
</organism>